<organism evidence="2">
    <name type="scientific">uncultured Acidimicrobiales bacterium</name>
    <dbReference type="NCBI Taxonomy" id="310071"/>
    <lineage>
        <taxon>Bacteria</taxon>
        <taxon>Bacillati</taxon>
        <taxon>Actinomycetota</taxon>
        <taxon>Acidimicrobiia</taxon>
        <taxon>Acidimicrobiales</taxon>
        <taxon>environmental samples</taxon>
    </lineage>
</organism>
<accession>A0A6J4IUU8</accession>
<name>A0A6J4IUU8_9ACTN</name>
<protein>
    <recommendedName>
        <fullName evidence="1">DUF4350 domain-containing protein</fullName>
    </recommendedName>
</protein>
<dbReference type="EMBL" id="CADCTF010000133">
    <property type="protein sequence ID" value="CAA9262669.1"/>
    <property type="molecule type" value="Genomic_DNA"/>
</dbReference>
<dbReference type="AlphaFoldDB" id="A0A6J4IUU8"/>
<dbReference type="InterPro" id="IPR025646">
    <property type="entry name" value="DUF4350"/>
</dbReference>
<gene>
    <name evidence="2" type="ORF">AVDCRST_MAG50-2853</name>
</gene>
<sequence length="365" mass="37332">MSKDSRRNIRTWALVAVGVVLVALVANRPGREGTPLDPRGTSPLGAKALVVLLDELGAEVTITSDAPVGGDTAVLLGPVDDPARVDAIREWVAAGGVLVVADPLSDLAPAQERLANPFEVAPAAPGPCEVPALRGIDAVGFGGGLGYRVPPGAIGCFPGPAGAGLVARAEGQGTIVAIAGAGPFLNANLADGDNAALAAALLAPRPGTRVAFLDRGPAGSGQESISSLVPRRVKDAGWQLLLAFALFALWRACRLGRPVAETQPVDLPASEIVVAVGHLLEQARRRSSAAEMLRLQLRRTLADRLGVAVDAPPEAMAAAVAGAQIAVDPAVLERALQPHAVDDNAALVDLASTLHAIRQEVLHAR</sequence>
<reference evidence="2" key="1">
    <citation type="submission" date="2020-02" db="EMBL/GenBank/DDBJ databases">
        <authorList>
            <person name="Meier V. D."/>
        </authorList>
    </citation>
    <scope>NUCLEOTIDE SEQUENCE</scope>
    <source>
        <strain evidence="2">AVDCRST_MAG50</strain>
    </source>
</reference>
<evidence type="ECO:0000313" key="2">
    <source>
        <dbReference type="EMBL" id="CAA9262669.1"/>
    </source>
</evidence>
<feature type="domain" description="DUF4350" evidence="1">
    <location>
        <begin position="41"/>
        <end position="202"/>
    </location>
</feature>
<dbReference type="Pfam" id="PF14258">
    <property type="entry name" value="DUF4350"/>
    <property type="match status" value="1"/>
</dbReference>
<proteinExistence type="predicted"/>
<evidence type="ECO:0000259" key="1">
    <source>
        <dbReference type="Pfam" id="PF14258"/>
    </source>
</evidence>